<dbReference type="Proteomes" id="UP000326857">
    <property type="component" value="Unassembled WGS sequence"/>
</dbReference>
<gene>
    <name evidence="11" type="ORF">SPHINGO391_420014</name>
</gene>
<dbReference type="SUPFAM" id="SSF53448">
    <property type="entry name" value="Nucleotide-diphospho-sugar transferases"/>
    <property type="match status" value="1"/>
</dbReference>
<dbReference type="NCBIfam" id="TIGR01479">
    <property type="entry name" value="GMP_PMI"/>
    <property type="match status" value="1"/>
</dbReference>
<dbReference type="PANTHER" id="PTHR46390:SF1">
    <property type="entry name" value="MANNOSE-1-PHOSPHATE GUANYLYLTRANSFERASE"/>
    <property type="match status" value="1"/>
</dbReference>
<keyword evidence="6" id="KW-0342">GTP-binding</keyword>
<name>A0A5E7YZX8_9SPHN</name>
<evidence type="ECO:0000256" key="8">
    <source>
        <dbReference type="RuleBase" id="RU004190"/>
    </source>
</evidence>
<dbReference type="GO" id="GO:0000271">
    <property type="term" value="P:polysaccharide biosynthetic process"/>
    <property type="evidence" value="ECO:0007669"/>
    <property type="project" value="InterPro"/>
</dbReference>
<keyword evidence="3 11" id="KW-0808">Transferase</keyword>
<dbReference type="InterPro" id="IPR054566">
    <property type="entry name" value="ManC/GMP-like_b-helix"/>
</dbReference>
<keyword evidence="5" id="KW-0547">Nucleotide-binding</keyword>
<evidence type="ECO:0000256" key="3">
    <source>
        <dbReference type="ARBA" id="ARBA00022679"/>
    </source>
</evidence>
<dbReference type="EC" id="2.7.7.13" evidence="2"/>
<evidence type="ECO:0000256" key="1">
    <source>
        <dbReference type="ARBA" id="ARBA00006115"/>
    </source>
</evidence>
<feature type="domain" description="Nucleotidyl transferase" evidence="9">
    <location>
        <begin position="8"/>
        <end position="285"/>
    </location>
</feature>
<comment type="catalytic activity">
    <reaction evidence="7">
        <text>alpha-D-mannose 1-phosphate + GTP + H(+) = GDP-alpha-D-mannose + diphosphate</text>
        <dbReference type="Rhea" id="RHEA:15229"/>
        <dbReference type="ChEBI" id="CHEBI:15378"/>
        <dbReference type="ChEBI" id="CHEBI:33019"/>
        <dbReference type="ChEBI" id="CHEBI:37565"/>
        <dbReference type="ChEBI" id="CHEBI:57527"/>
        <dbReference type="ChEBI" id="CHEBI:58409"/>
        <dbReference type="EC" id="2.7.7.13"/>
    </reaction>
</comment>
<dbReference type="InterPro" id="IPR051161">
    <property type="entry name" value="Mannose-6P_isomerase_type2"/>
</dbReference>
<evidence type="ECO:0000256" key="5">
    <source>
        <dbReference type="ARBA" id="ARBA00022741"/>
    </source>
</evidence>
<feature type="domain" description="MannoseP isomerase/GMP-like beta-helix" evidence="10">
    <location>
        <begin position="297"/>
        <end position="349"/>
    </location>
</feature>
<dbReference type="GO" id="GO:0005525">
    <property type="term" value="F:GTP binding"/>
    <property type="evidence" value="ECO:0007669"/>
    <property type="project" value="UniProtKB-KW"/>
</dbReference>
<dbReference type="InterPro" id="IPR006375">
    <property type="entry name" value="Man1P_GuaTrfase/Man6P_Isoase"/>
</dbReference>
<evidence type="ECO:0000256" key="6">
    <source>
        <dbReference type="ARBA" id="ARBA00023134"/>
    </source>
</evidence>
<dbReference type="EMBL" id="CABVLI010000037">
    <property type="protein sequence ID" value="VVT12286.1"/>
    <property type="molecule type" value="Genomic_DNA"/>
</dbReference>
<evidence type="ECO:0000256" key="7">
    <source>
        <dbReference type="ARBA" id="ARBA00047343"/>
    </source>
</evidence>
<dbReference type="CDD" id="cd02509">
    <property type="entry name" value="GDP-M1P_Guanylyltransferase"/>
    <property type="match status" value="1"/>
</dbReference>
<dbReference type="SUPFAM" id="SSF159283">
    <property type="entry name" value="Guanosine diphospho-D-mannose pyrophosphorylase/mannose-6-phosphate isomerase linker domain"/>
    <property type="match status" value="1"/>
</dbReference>
<protein>
    <recommendedName>
        <fullName evidence="2">mannose-1-phosphate guanylyltransferase</fullName>
        <ecNumber evidence="2">2.7.7.13</ecNumber>
    </recommendedName>
</protein>
<dbReference type="PANTHER" id="PTHR46390">
    <property type="entry name" value="MANNOSE-1-PHOSPHATE GUANYLYLTRANSFERASE"/>
    <property type="match status" value="1"/>
</dbReference>
<dbReference type="InterPro" id="IPR049577">
    <property type="entry name" value="GMPP_N"/>
</dbReference>
<sequence>MTARTIVPVILSGGSGTRLWPMSRPEMPKQMLALTANETMLQLTAGRTQGERFAAPIVVANARHADLVEQQLADAGATPQALILEPAGRNTAPAIALAAIAAGGGGDALLVMPSDHVIDDVPAFHAAIEAAMPLVSQGWLVTFGIAPDSPEIGYGWIQIGDALQPGVHRVARFVEKPPLDKAESMLASGDHAWNGGMFLFQADAYLEALAQFDPGILVATREAMDKARTEGTRIYPDATAFATSPDASIDYAVMEKAERVAVVPVAMGWNDVGSWDALHAISARDEVGNAHRSEGDGNVLAIDTRQCFVRSDGIRVSLVGVEDLIVVASGNDVLIMPRGRSQEVKKLIEAMKNDAAKKDAQAG</sequence>
<dbReference type="FunFam" id="3.90.550.10:FF:000046">
    <property type="entry name" value="Mannose-1-phosphate guanylyltransferase (GDP)"/>
    <property type="match status" value="1"/>
</dbReference>
<keyword evidence="4" id="KW-0548">Nucleotidyltransferase</keyword>
<dbReference type="InterPro" id="IPR029044">
    <property type="entry name" value="Nucleotide-diphossugar_trans"/>
</dbReference>
<proteinExistence type="inferred from homology"/>
<evidence type="ECO:0000313" key="11">
    <source>
        <dbReference type="EMBL" id="VVT12286.1"/>
    </source>
</evidence>
<evidence type="ECO:0000259" key="9">
    <source>
        <dbReference type="Pfam" id="PF00483"/>
    </source>
</evidence>
<evidence type="ECO:0000313" key="12">
    <source>
        <dbReference type="Proteomes" id="UP000326857"/>
    </source>
</evidence>
<evidence type="ECO:0000256" key="2">
    <source>
        <dbReference type="ARBA" id="ARBA00012387"/>
    </source>
</evidence>
<evidence type="ECO:0000256" key="4">
    <source>
        <dbReference type="ARBA" id="ARBA00022695"/>
    </source>
</evidence>
<accession>A0A5E7YZX8</accession>
<dbReference type="Gene3D" id="3.90.550.10">
    <property type="entry name" value="Spore Coat Polysaccharide Biosynthesis Protein SpsA, Chain A"/>
    <property type="match status" value="1"/>
</dbReference>
<organism evidence="11 12">
    <name type="scientific">Sphingomonas aurantiaca</name>
    <dbReference type="NCBI Taxonomy" id="185949"/>
    <lineage>
        <taxon>Bacteria</taxon>
        <taxon>Pseudomonadati</taxon>
        <taxon>Pseudomonadota</taxon>
        <taxon>Alphaproteobacteria</taxon>
        <taxon>Sphingomonadales</taxon>
        <taxon>Sphingomonadaceae</taxon>
        <taxon>Sphingomonas</taxon>
    </lineage>
</organism>
<dbReference type="AlphaFoldDB" id="A0A5E7YZX8"/>
<dbReference type="GO" id="GO:0009298">
    <property type="term" value="P:GDP-mannose biosynthetic process"/>
    <property type="evidence" value="ECO:0007669"/>
    <property type="project" value="TreeGrafter"/>
</dbReference>
<comment type="similarity">
    <text evidence="1 8">Belongs to the mannose-6-phosphate isomerase type 2 family.</text>
</comment>
<reference evidence="11 12" key="1">
    <citation type="submission" date="2019-09" db="EMBL/GenBank/DDBJ databases">
        <authorList>
            <person name="Dittami M. S."/>
        </authorList>
    </citation>
    <scope>NUCLEOTIDE SEQUENCE [LARGE SCALE GENOMIC DNA]</scope>
    <source>
        <strain evidence="11">SPHINGO391</strain>
    </source>
</reference>
<dbReference type="RefSeq" id="WP_151990640.1">
    <property type="nucleotide sequence ID" value="NZ_LR701528.1"/>
</dbReference>
<dbReference type="InterPro" id="IPR005835">
    <property type="entry name" value="NTP_transferase_dom"/>
</dbReference>
<dbReference type="Pfam" id="PF22640">
    <property type="entry name" value="ManC_GMP_beta-helix"/>
    <property type="match status" value="1"/>
</dbReference>
<evidence type="ECO:0000259" key="10">
    <source>
        <dbReference type="Pfam" id="PF22640"/>
    </source>
</evidence>
<dbReference type="GO" id="GO:0004475">
    <property type="term" value="F:mannose-1-phosphate guanylyltransferase (GTP) activity"/>
    <property type="evidence" value="ECO:0007669"/>
    <property type="project" value="UniProtKB-EC"/>
</dbReference>
<dbReference type="Pfam" id="PF00483">
    <property type="entry name" value="NTP_transferase"/>
    <property type="match status" value="1"/>
</dbReference>